<feature type="domain" description="C2H2-type" evidence="9">
    <location>
        <begin position="392"/>
        <end position="419"/>
    </location>
</feature>
<dbReference type="FunFam" id="3.30.160.60:FF:000018">
    <property type="entry name" value="Krueppel-like factor 15"/>
    <property type="match status" value="1"/>
</dbReference>
<dbReference type="PANTHER" id="PTHR23235:SF156">
    <property type="entry name" value="KRUPPEL-LIKE FACTOR 18"/>
    <property type="match status" value="1"/>
</dbReference>
<evidence type="ECO:0000256" key="3">
    <source>
        <dbReference type="ARBA" id="ARBA00022737"/>
    </source>
</evidence>
<keyword evidence="2" id="KW-0479">Metal-binding</keyword>
<feature type="domain" description="C2H2-type" evidence="9">
    <location>
        <begin position="332"/>
        <end position="361"/>
    </location>
</feature>
<evidence type="ECO:0000256" key="1">
    <source>
        <dbReference type="ARBA" id="ARBA00004123"/>
    </source>
</evidence>
<sequence>MAQTMGIEPEISSFLSHVPLMVEEDLSLRLSPLGDWHDEDPEFDLDPYFNHELESPPPSENSGSPHNHTVSLLEDILKESEELSQICVTSPSPGQHPPVVTIKQEPDSTTSPSLCFRQELQVKKEGGLSATQIEAPLELQQGNNLSNFTNFDEIRIKKEPESVDQLVSQIPASCPYSIHAGDVKPINLIVTSADENKNTLPSLQSFMNTNFRPLSLQTIPVTYPFTTDGKLPQISHQNLHNSNLTTVLPPTPPSSHPGSPSDFPLTLDIRPPPPPYQVAVASKARQTRPILPVVTTSNSLHTNNVSSTTILTQQPVKYNRRNNPDLERRRIHHCEYPGCTKVYTKSSHLKAHERIHTGEKPYLCSWPGCLWRFARSDELTRHYRKHTGAKPFKCKICGRCFSRSDHLALHVKRHQEKMRLQALQAQQGMEFSLPFVKQPITLT</sequence>
<dbReference type="GO" id="GO:0000981">
    <property type="term" value="F:DNA-binding transcription factor activity, RNA polymerase II-specific"/>
    <property type="evidence" value="ECO:0007669"/>
    <property type="project" value="TreeGrafter"/>
</dbReference>
<evidence type="ECO:0000256" key="8">
    <source>
        <dbReference type="SAM" id="MobiDB-lite"/>
    </source>
</evidence>
<dbReference type="SMART" id="SM00355">
    <property type="entry name" value="ZnF_C2H2"/>
    <property type="match status" value="3"/>
</dbReference>
<dbReference type="GO" id="GO:0000978">
    <property type="term" value="F:RNA polymerase II cis-regulatory region sequence-specific DNA binding"/>
    <property type="evidence" value="ECO:0007669"/>
    <property type="project" value="TreeGrafter"/>
</dbReference>
<dbReference type="InterPro" id="IPR013087">
    <property type="entry name" value="Znf_C2H2_type"/>
</dbReference>
<dbReference type="Proteomes" id="UP001152320">
    <property type="component" value="Chromosome 15"/>
</dbReference>
<gene>
    <name evidence="10" type="ORF">HOLleu_30676</name>
</gene>
<keyword evidence="11" id="KW-1185">Reference proteome</keyword>
<name>A0A9Q1BKU0_HOLLE</name>
<keyword evidence="6" id="KW-0539">Nucleus</keyword>
<dbReference type="PROSITE" id="PS50157">
    <property type="entry name" value="ZINC_FINGER_C2H2_2"/>
    <property type="match status" value="3"/>
</dbReference>
<evidence type="ECO:0000259" key="9">
    <source>
        <dbReference type="PROSITE" id="PS50157"/>
    </source>
</evidence>
<dbReference type="InterPro" id="IPR036236">
    <property type="entry name" value="Znf_C2H2_sf"/>
</dbReference>
<evidence type="ECO:0000256" key="6">
    <source>
        <dbReference type="ARBA" id="ARBA00023242"/>
    </source>
</evidence>
<dbReference type="Pfam" id="PF00096">
    <property type="entry name" value="zf-C2H2"/>
    <property type="match status" value="2"/>
</dbReference>
<evidence type="ECO:0000313" key="11">
    <source>
        <dbReference type="Proteomes" id="UP001152320"/>
    </source>
</evidence>
<dbReference type="GO" id="GO:0008270">
    <property type="term" value="F:zinc ion binding"/>
    <property type="evidence" value="ECO:0007669"/>
    <property type="project" value="UniProtKB-KW"/>
</dbReference>
<evidence type="ECO:0000256" key="4">
    <source>
        <dbReference type="ARBA" id="ARBA00022771"/>
    </source>
</evidence>
<comment type="subcellular location">
    <subcellularLocation>
        <location evidence="1">Nucleus</location>
    </subcellularLocation>
</comment>
<dbReference type="SUPFAM" id="SSF57667">
    <property type="entry name" value="beta-beta-alpha zinc fingers"/>
    <property type="match status" value="2"/>
</dbReference>
<evidence type="ECO:0000256" key="7">
    <source>
        <dbReference type="PROSITE-ProRule" id="PRU00042"/>
    </source>
</evidence>
<evidence type="ECO:0000313" key="10">
    <source>
        <dbReference type="EMBL" id="KAJ8028448.1"/>
    </source>
</evidence>
<dbReference type="PANTHER" id="PTHR23235">
    <property type="entry name" value="KRUEPPEL-LIKE TRANSCRIPTION FACTOR"/>
    <property type="match status" value="1"/>
</dbReference>
<dbReference type="GO" id="GO:0005634">
    <property type="term" value="C:nucleus"/>
    <property type="evidence" value="ECO:0007669"/>
    <property type="project" value="UniProtKB-SubCell"/>
</dbReference>
<reference evidence="10" key="1">
    <citation type="submission" date="2021-10" db="EMBL/GenBank/DDBJ databases">
        <title>Tropical sea cucumber genome reveals ecological adaptation and Cuvierian tubules defense mechanism.</title>
        <authorList>
            <person name="Chen T."/>
        </authorList>
    </citation>
    <scope>NUCLEOTIDE SEQUENCE</scope>
    <source>
        <strain evidence="10">Nanhai2018</strain>
        <tissue evidence="10">Muscle</tissue>
    </source>
</reference>
<evidence type="ECO:0000256" key="5">
    <source>
        <dbReference type="ARBA" id="ARBA00022833"/>
    </source>
</evidence>
<protein>
    <submittedName>
        <fullName evidence="10">Krueppel-like factor 5</fullName>
    </submittedName>
</protein>
<accession>A0A9Q1BKU0</accession>
<dbReference type="Gene3D" id="3.30.160.60">
    <property type="entry name" value="Classic Zinc Finger"/>
    <property type="match status" value="3"/>
</dbReference>
<keyword evidence="4 7" id="KW-0863">Zinc-finger</keyword>
<proteinExistence type="predicted"/>
<feature type="domain" description="C2H2-type" evidence="9">
    <location>
        <begin position="362"/>
        <end position="391"/>
    </location>
</feature>
<feature type="region of interest" description="Disordered" evidence="8">
    <location>
        <begin position="41"/>
        <end position="68"/>
    </location>
</feature>
<comment type="caution">
    <text evidence="10">The sequence shown here is derived from an EMBL/GenBank/DDBJ whole genome shotgun (WGS) entry which is preliminary data.</text>
</comment>
<dbReference type="OrthoDB" id="4748970at2759"/>
<dbReference type="AlphaFoldDB" id="A0A9Q1BKU0"/>
<dbReference type="FunFam" id="3.30.160.60:FF:000624">
    <property type="entry name" value="zinc finger protein 697"/>
    <property type="match status" value="1"/>
</dbReference>
<dbReference type="PROSITE" id="PS00028">
    <property type="entry name" value="ZINC_FINGER_C2H2_1"/>
    <property type="match status" value="3"/>
</dbReference>
<keyword evidence="5" id="KW-0862">Zinc</keyword>
<evidence type="ECO:0000256" key="2">
    <source>
        <dbReference type="ARBA" id="ARBA00022723"/>
    </source>
</evidence>
<keyword evidence="3" id="KW-0677">Repeat</keyword>
<organism evidence="10 11">
    <name type="scientific">Holothuria leucospilota</name>
    <name type="common">Black long sea cucumber</name>
    <name type="synonym">Mertensiothuria leucospilota</name>
    <dbReference type="NCBI Taxonomy" id="206669"/>
    <lineage>
        <taxon>Eukaryota</taxon>
        <taxon>Metazoa</taxon>
        <taxon>Echinodermata</taxon>
        <taxon>Eleutherozoa</taxon>
        <taxon>Echinozoa</taxon>
        <taxon>Holothuroidea</taxon>
        <taxon>Aspidochirotacea</taxon>
        <taxon>Aspidochirotida</taxon>
        <taxon>Holothuriidae</taxon>
        <taxon>Holothuria</taxon>
    </lineage>
</organism>
<dbReference type="EMBL" id="JAIZAY010000015">
    <property type="protein sequence ID" value="KAJ8028448.1"/>
    <property type="molecule type" value="Genomic_DNA"/>
</dbReference>
<dbReference type="FunFam" id="3.30.160.60:FF:000021">
    <property type="entry name" value="Basic krueppel-like factor 3"/>
    <property type="match status" value="1"/>
</dbReference>